<dbReference type="KEGG" id="lem:LEN_1538"/>
<feature type="transmembrane region" description="Helical" evidence="1">
    <location>
        <begin position="6"/>
        <end position="22"/>
    </location>
</feature>
<protein>
    <recommendedName>
        <fullName evidence="4">DUF1453 domain-containing protein</fullName>
    </recommendedName>
</protein>
<reference evidence="2 3" key="1">
    <citation type="journal article" date="2017" name="DNA Res.">
        <title>Complete genome sequence and expression profile of the commercial lytic enzyme producer Lysobacter enzymogenes M497-1.</title>
        <authorList>
            <person name="Takami H."/>
            <person name="Toyoda A."/>
            <person name="Uchiyama I."/>
            <person name="Itoh T."/>
            <person name="Takaki Y."/>
            <person name="Arai W."/>
            <person name="Nishi S."/>
            <person name="Kawai M."/>
            <person name="Shinya K."/>
            <person name="Ikeda H."/>
        </authorList>
    </citation>
    <scope>NUCLEOTIDE SEQUENCE [LARGE SCALE GENOMIC DNA]</scope>
    <source>
        <strain evidence="2 3">M497-1</strain>
    </source>
</reference>
<dbReference type="InterPro" id="IPR058247">
    <property type="entry name" value="DUF1453"/>
</dbReference>
<dbReference type="Pfam" id="PF07301">
    <property type="entry name" value="DUF1453"/>
    <property type="match status" value="1"/>
</dbReference>
<dbReference type="Proteomes" id="UP000218824">
    <property type="component" value="Chromosome"/>
</dbReference>
<keyword evidence="1" id="KW-0812">Transmembrane</keyword>
<evidence type="ECO:0000256" key="1">
    <source>
        <dbReference type="SAM" id="Phobius"/>
    </source>
</evidence>
<sequence>MASPIAATAPYWLPALSMLLVYRRIRRNFGVQPWRPVRSGIRLGILALVAALLCVAGVAMPHLALGLGVGAALGVPLGLLALKHTHVAWRDGRRTYTPNPWIGGALTVLLLGRMAWRYTHEGFAAAQAPSALTMGMAAVLIGYSLVYTIGLMVQMRRLASERVAETVAAATLPDRTDPN</sequence>
<dbReference type="AlphaFoldDB" id="A0AAU9AN27"/>
<feature type="transmembrane region" description="Helical" evidence="1">
    <location>
        <begin position="131"/>
        <end position="153"/>
    </location>
</feature>
<dbReference type="RefSeq" id="WP_172437174.1">
    <property type="nucleotide sequence ID" value="NZ_AP014940.1"/>
</dbReference>
<proteinExistence type="predicted"/>
<dbReference type="EMBL" id="AP014940">
    <property type="protein sequence ID" value="BAV97025.1"/>
    <property type="molecule type" value="Genomic_DNA"/>
</dbReference>
<feature type="transmembrane region" description="Helical" evidence="1">
    <location>
        <begin position="101"/>
        <end position="119"/>
    </location>
</feature>
<feature type="transmembrane region" description="Helical" evidence="1">
    <location>
        <begin position="69"/>
        <end position="89"/>
    </location>
</feature>
<accession>A0AAU9AN27</accession>
<evidence type="ECO:0008006" key="4">
    <source>
        <dbReference type="Google" id="ProtNLM"/>
    </source>
</evidence>
<evidence type="ECO:0000313" key="2">
    <source>
        <dbReference type="EMBL" id="BAV97025.1"/>
    </source>
</evidence>
<dbReference type="GeneID" id="83063408"/>
<evidence type="ECO:0000313" key="3">
    <source>
        <dbReference type="Proteomes" id="UP000218824"/>
    </source>
</evidence>
<name>A0AAU9AN27_LYSEN</name>
<keyword evidence="1" id="KW-1133">Transmembrane helix</keyword>
<gene>
    <name evidence="2" type="ORF">LEN_1538</name>
</gene>
<feature type="transmembrane region" description="Helical" evidence="1">
    <location>
        <begin position="43"/>
        <end position="63"/>
    </location>
</feature>
<organism evidence="2 3">
    <name type="scientific">Lysobacter enzymogenes</name>
    <dbReference type="NCBI Taxonomy" id="69"/>
    <lineage>
        <taxon>Bacteria</taxon>
        <taxon>Pseudomonadati</taxon>
        <taxon>Pseudomonadota</taxon>
        <taxon>Gammaproteobacteria</taxon>
        <taxon>Lysobacterales</taxon>
        <taxon>Lysobacteraceae</taxon>
        <taxon>Lysobacter</taxon>
    </lineage>
</organism>
<keyword evidence="1" id="KW-0472">Membrane</keyword>